<dbReference type="Proteomes" id="UP001168990">
    <property type="component" value="Unassembled WGS sequence"/>
</dbReference>
<keyword evidence="2" id="KW-1185">Reference proteome</keyword>
<proteinExistence type="predicted"/>
<sequence length="218" mass="25454">MLYESNNILKEINNVNTRTNESDTDDDNGNESYDENFIMNDNTFAIPSKKAVTTASSLKSVTNTINEVQHEVISDKRDTMKQNNKTKLYKNNNILKEANIYNNINTITNKNYTNDDDGNEYDNGNFDMNDRNPEIFSKYIDEENETMRDHFEKEFGEENEMEEEEEEEEKKLTVEFIETQKLLLASMEYSYNKAQTNAMIQISKITEEILTNIPEKAK</sequence>
<dbReference type="EMBL" id="JAQQBS010001423">
    <property type="protein sequence ID" value="KAK0160194.1"/>
    <property type="molecule type" value="Genomic_DNA"/>
</dbReference>
<comment type="caution">
    <text evidence="1">The sequence shown here is derived from an EMBL/GenBank/DDBJ whole genome shotgun (WGS) entry which is preliminary data.</text>
</comment>
<name>A0AA39C939_9HYME</name>
<accession>A0AA39C939</accession>
<evidence type="ECO:0000313" key="1">
    <source>
        <dbReference type="EMBL" id="KAK0160194.1"/>
    </source>
</evidence>
<reference evidence="1" key="1">
    <citation type="journal article" date="2023" name="bioRxiv">
        <title>Scaffold-level genome assemblies of two parasitoid biocontrol wasps reveal the parthenogenesis mechanism and an associated novel virus.</title>
        <authorList>
            <person name="Inwood S."/>
            <person name="Skelly J."/>
            <person name="Guhlin J."/>
            <person name="Harrop T."/>
            <person name="Goldson S."/>
            <person name="Dearden P."/>
        </authorList>
    </citation>
    <scope>NUCLEOTIDE SEQUENCE</scope>
    <source>
        <strain evidence="1">Irish</strain>
        <tissue evidence="1">Whole body</tissue>
    </source>
</reference>
<evidence type="ECO:0000313" key="2">
    <source>
        <dbReference type="Proteomes" id="UP001168990"/>
    </source>
</evidence>
<protein>
    <submittedName>
        <fullName evidence="1">Uncharacterized protein</fullName>
    </submittedName>
</protein>
<reference evidence="1" key="2">
    <citation type="submission" date="2023-03" db="EMBL/GenBank/DDBJ databases">
        <authorList>
            <person name="Inwood S.N."/>
            <person name="Skelly J.G."/>
            <person name="Guhlin J."/>
            <person name="Harrop T.W.R."/>
            <person name="Goldson S.G."/>
            <person name="Dearden P.K."/>
        </authorList>
    </citation>
    <scope>NUCLEOTIDE SEQUENCE</scope>
    <source>
        <strain evidence="1">Irish</strain>
        <tissue evidence="1">Whole body</tissue>
    </source>
</reference>
<dbReference type="AlphaFoldDB" id="A0AA39C939"/>
<organism evidence="1 2">
    <name type="scientific">Microctonus aethiopoides</name>
    <dbReference type="NCBI Taxonomy" id="144406"/>
    <lineage>
        <taxon>Eukaryota</taxon>
        <taxon>Metazoa</taxon>
        <taxon>Ecdysozoa</taxon>
        <taxon>Arthropoda</taxon>
        <taxon>Hexapoda</taxon>
        <taxon>Insecta</taxon>
        <taxon>Pterygota</taxon>
        <taxon>Neoptera</taxon>
        <taxon>Endopterygota</taxon>
        <taxon>Hymenoptera</taxon>
        <taxon>Apocrita</taxon>
        <taxon>Ichneumonoidea</taxon>
        <taxon>Braconidae</taxon>
        <taxon>Euphorinae</taxon>
        <taxon>Microctonus</taxon>
    </lineage>
</organism>
<gene>
    <name evidence="1" type="ORF">PV328_007622</name>
</gene>